<evidence type="ECO:0000313" key="6">
    <source>
        <dbReference type="EMBL" id="ELR25607.1"/>
    </source>
</evidence>
<dbReference type="Proteomes" id="UP000011083">
    <property type="component" value="Unassembled WGS sequence"/>
</dbReference>
<protein>
    <submittedName>
        <fullName evidence="6">RNA polymerase III RPC4 protein</fullName>
    </submittedName>
</protein>
<dbReference type="InterPro" id="IPR007811">
    <property type="entry name" value="RPC4"/>
</dbReference>
<comment type="subcellular location">
    <subcellularLocation>
        <location evidence="1">Nucleus</location>
    </subcellularLocation>
</comment>
<dbReference type="STRING" id="1257118.L8HK79"/>
<feature type="non-terminal residue" evidence="6">
    <location>
        <position position="273"/>
    </location>
</feature>
<keyword evidence="4" id="KW-0539">Nucleus</keyword>
<dbReference type="KEGG" id="acan:ACA1_027840"/>
<dbReference type="AlphaFoldDB" id="L8HK79"/>
<name>L8HK79_ACACF</name>
<sequence length="273" mass="30285">VSYAAGIPASVISPFGAGAAPTREFKTAAVGGPVVQKRRKGQVTAMEDIDPLNRYRPTTLPFIDPKEKLRQQVKKEVVEPKETKFRLDDPVLDKELEDILKLAEEETLTDATAETVQGGEEEEAKAYAEEQDMKKRDITKYFIDNDPTDERLFYVQLPTSLPITPKTPQEPPRKKPPKNPNQPTVDIFEPTVTQVPPGFLGQIVVYKSGKAKIKLGDTLFDIVPGADCGFLQEAAYISKDQGLCCVLGELVDRLSFVPDIDSLLQNQLDLNKD</sequence>
<dbReference type="Pfam" id="PF05132">
    <property type="entry name" value="RNA_pol_Rpc4"/>
    <property type="match status" value="1"/>
</dbReference>
<keyword evidence="3" id="KW-0804">Transcription</keyword>
<dbReference type="GO" id="GO:0003677">
    <property type="term" value="F:DNA binding"/>
    <property type="evidence" value="ECO:0007669"/>
    <property type="project" value="InterPro"/>
</dbReference>
<dbReference type="VEuPathDB" id="AmoebaDB:ACA1_027840"/>
<feature type="region of interest" description="Disordered" evidence="5">
    <location>
        <begin position="160"/>
        <end position="185"/>
    </location>
</feature>
<dbReference type="OrthoDB" id="30129at2759"/>
<dbReference type="GO" id="GO:0005666">
    <property type="term" value="C:RNA polymerase III complex"/>
    <property type="evidence" value="ECO:0007669"/>
    <property type="project" value="InterPro"/>
</dbReference>
<dbReference type="GO" id="GO:0042797">
    <property type="term" value="P:tRNA transcription by RNA polymerase III"/>
    <property type="evidence" value="ECO:0007669"/>
    <property type="project" value="TreeGrafter"/>
</dbReference>
<dbReference type="EMBL" id="KB007801">
    <property type="protein sequence ID" value="ELR25607.1"/>
    <property type="molecule type" value="Genomic_DNA"/>
</dbReference>
<evidence type="ECO:0000256" key="2">
    <source>
        <dbReference type="ARBA" id="ARBA00022478"/>
    </source>
</evidence>
<evidence type="ECO:0000256" key="3">
    <source>
        <dbReference type="ARBA" id="ARBA00023163"/>
    </source>
</evidence>
<dbReference type="GeneID" id="14926671"/>
<keyword evidence="7" id="KW-1185">Reference proteome</keyword>
<reference evidence="6 7" key="1">
    <citation type="journal article" date="2013" name="Genome Biol.">
        <title>Genome of Acanthamoeba castellanii highlights extensive lateral gene transfer and early evolution of tyrosine kinase signaling.</title>
        <authorList>
            <person name="Clarke M."/>
            <person name="Lohan A.J."/>
            <person name="Liu B."/>
            <person name="Lagkouvardos I."/>
            <person name="Roy S."/>
            <person name="Zafar N."/>
            <person name="Bertelli C."/>
            <person name="Schilde C."/>
            <person name="Kianianmomeni A."/>
            <person name="Burglin T.R."/>
            <person name="Frech C."/>
            <person name="Turcotte B."/>
            <person name="Kopec K.O."/>
            <person name="Synnott J.M."/>
            <person name="Choo C."/>
            <person name="Paponov I."/>
            <person name="Finkler A."/>
            <person name="Soon Heng Tan C."/>
            <person name="Hutchins A.P."/>
            <person name="Weinmeier T."/>
            <person name="Rattei T."/>
            <person name="Chu J.S."/>
            <person name="Gimenez G."/>
            <person name="Irimia M."/>
            <person name="Rigden D.J."/>
            <person name="Fitzpatrick D.A."/>
            <person name="Lorenzo-Morales J."/>
            <person name="Bateman A."/>
            <person name="Chiu C.H."/>
            <person name="Tang P."/>
            <person name="Hegemann P."/>
            <person name="Fromm H."/>
            <person name="Raoult D."/>
            <person name="Greub G."/>
            <person name="Miranda-Saavedra D."/>
            <person name="Chen N."/>
            <person name="Nash P."/>
            <person name="Ginger M.L."/>
            <person name="Horn M."/>
            <person name="Schaap P."/>
            <person name="Caler L."/>
            <person name="Loftus B."/>
        </authorList>
    </citation>
    <scope>NUCLEOTIDE SEQUENCE [LARGE SCALE GENOMIC DNA]</scope>
    <source>
        <strain evidence="6 7">Neff</strain>
    </source>
</reference>
<dbReference type="RefSeq" id="XP_004357716.1">
    <property type="nucleotide sequence ID" value="XM_004357659.1"/>
</dbReference>
<dbReference type="PANTHER" id="PTHR13408:SF0">
    <property type="entry name" value="DNA-DIRECTED RNA POLYMERASE III SUBUNIT RPC4"/>
    <property type="match status" value="1"/>
</dbReference>
<evidence type="ECO:0000313" key="7">
    <source>
        <dbReference type="Proteomes" id="UP000011083"/>
    </source>
</evidence>
<accession>L8HK79</accession>
<evidence type="ECO:0000256" key="1">
    <source>
        <dbReference type="ARBA" id="ARBA00004123"/>
    </source>
</evidence>
<evidence type="ECO:0000256" key="5">
    <source>
        <dbReference type="SAM" id="MobiDB-lite"/>
    </source>
</evidence>
<gene>
    <name evidence="6" type="ORF">ACA1_027840</name>
</gene>
<dbReference type="PANTHER" id="PTHR13408">
    <property type="entry name" value="DNA-DIRECTED RNA POLYMERASE III"/>
    <property type="match status" value="1"/>
</dbReference>
<keyword evidence="2" id="KW-0240">DNA-directed RNA polymerase</keyword>
<proteinExistence type="predicted"/>
<organism evidence="6 7">
    <name type="scientific">Acanthamoeba castellanii (strain ATCC 30010 / Neff)</name>
    <dbReference type="NCBI Taxonomy" id="1257118"/>
    <lineage>
        <taxon>Eukaryota</taxon>
        <taxon>Amoebozoa</taxon>
        <taxon>Discosea</taxon>
        <taxon>Longamoebia</taxon>
        <taxon>Centramoebida</taxon>
        <taxon>Acanthamoebidae</taxon>
        <taxon>Acanthamoeba</taxon>
    </lineage>
</organism>
<evidence type="ECO:0000256" key="4">
    <source>
        <dbReference type="ARBA" id="ARBA00023242"/>
    </source>
</evidence>